<dbReference type="HOGENOM" id="CLU_037628_6_0_9"/>
<dbReference type="eggNOG" id="COG1609">
    <property type="taxonomic scope" value="Bacteria"/>
</dbReference>
<protein>
    <submittedName>
        <fullName evidence="6">LacI family transcriptional regulator</fullName>
    </submittedName>
</protein>
<feature type="transmembrane region" description="Helical" evidence="4">
    <location>
        <begin position="65"/>
        <end position="88"/>
    </location>
</feature>
<evidence type="ECO:0000256" key="1">
    <source>
        <dbReference type="ARBA" id="ARBA00023015"/>
    </source>
</evidence>
<dbReference type="Pfam" id="PF00532">
    <property type="entry name" value="Peripla_BP_1"/>
    <property type="match status" value="1"/>
</dbReference>
<sequence length="333" mass="37242">MKRATISDVAKEVGVSATTISHYLNGRFNKMSPETKEAVKQAIKRLQYRPFSSARDMRQQHTKMIGVIVADTTNMFSSLLFTGIYNFFQPLGYSVLLLNANNSGREEGVGIDRLLSQRVDGFIIQASRRHFRSYKNIVDAGTALVFADREVDGQPAYISKVVTNNFASSYNLGSEAAKRGYTRLILVCRIKNISAQSPRIAGFRSAAADFHEQVSMINIFGHDDLWLQKELLAMTADKTQRTLLVALMGPILFKILSFCREFKVAFPQDVGLLSFDDWNWSRFVADGIDLMEQDPMEMGRQSAMNLHQSLLDGPDKKGKAVVVAAKRVYGGSF</sequence>
<gene>
    <name evidence="6" type="ORF">OKIT_1709</name>
</gene>
<proteinExistence type="predicted"/>
<evidence type="ECO:0000256" key="4">
    <source>
        <dbReference type="SAM" id="Phobius"/>
    </source>
</evidence>
<dbReference type="PANTHER" id="PTHR30146:SF154">
    <property type="entry name" value="TRANSCRIPTION REGULATOR, MEMBER OF GALR FAMILY"/>
    <property type="match status" value="1"/>
</dbReference>
<dbReference type="PROSITE" id="PS00356">
    <property type="entry name" value="HTH_LACI_1"/>
    <property type="match status" value="1"/>
</dbReference>
<evidence type="ECO:0000256" key="2">
    <source>
        <dbReference type="ARBA" id="ARBA00023125"/>
    </source>
</evidence>
<dbReference type="GO" id="GO:0000976">
    <property type="term" value="F:transcription cis-regulatory region binding"/>
    <property type="evidence" value="ECO:0007669"/>
    <property type="project" value="TreeGrafter"/>
</dbReference>
<dbReference type="Pfam" id="PF00356">
    <property type="entry name" value="LacI"/>
    <property type="match status" value="1"/>
</dbReference>
<dbReference type="InterPro" id="IPR028082">
    <property type="entry name" value="Peripla_BP_I"/>
</dbReference>
<comment type="caution">
    <text evidence="6">The sequence shown here is derived from an EMBL/GenBank/DDBJ whole genome shotgun (WGS) entry which is preliminary data.</text>
</comment>
<dbReference type="PROSITE" id="PS50932">
    <property type="entry name" value="HTH_LACI_2"/>
    <property type="match status" value="1"/>
</dbReference>
<evidence type="ECO:0000256" key="3">
    <source>
        <dbReference type="ARBA" id="ARBA00023163"/>
    </source>
</evidence>
<dbReference type="AlphaFoldDB" id="G9WGF7"/>
<keyword evidence="4" id="KW-1133">Transmembrane helix</keyword>
<dbReference type="STRING" id="336988.NT96_02195"/>
<dbReference type="SUPFAM" id="SSF53822">
    <property type="entry name" value="Periplasmic binding protein-like I"/>
    <property type="match status" value="1"/>
</dbReference>
<dbReference type="CDD" id="cd01392">
    <property type="entry name" value="HTH_LacI"/>
    <property type="match status" value="1"/>
</dbReference>
<dbReference type="PATRIC" id="fig|1045004.4.peg.1682"/>
<dbReference type="SMART" id="SM00354">
    <property type="entry name" value="HTH_LACI"/>
    <property type="match status" value="1"/>
</dbReference>
<reference evidence="6 7" key="1">
    <citation type="journal article" date="2012" name="PLoS ONE">
        <title>Functional divergence in the genus oenococcus as predicted by genome sequencing of the newly-described species, Oenococcus kitaharae.</title>
        <authorList>
            <person name="Borneman A.R."/>
            <person name="McCarthy J.M."/>
            <person name="Chambers P.J."/>
            <person name="Bartowsky E.J."/>
        </authorList>
    </citation>
    <scope>NUCLEOTIDE SEQUENCE [LARGE SCALE GENOMIC DNA]</scope>
    <source>
        <strain evidence="7">DSM17330</strain>
    </source>
</reference>
<evidence type="ECO:0000313" key="7">
    <source>
        <dbReference type="Proteomes" id="UP000004959"/>
    </source>
</evidence>
<accession>G9WGF7</accession>
<keyword evidence="4" id="KW-0812">Transmembrane</keyword>
<dbReference type="EMBL" id="AFVZ01000001">
    <property type="protein sequence ID" value="EHN59784.1"/>
    <property type="molecule type" value="Genomic_DNA"/>
</dbReference>
<feature type="domain" description="HTH lacI-type" evidence="5">
    <location>
        <begin position="4"/>
        <end position="59"/>
    </location>
</feature>
<dbReference type="Gene3D" id="3.40.50.2300">
    <property type="match status" value="2"/>
</dbReference>
<dbReference type="InterPro" id="IPR000843">
    <property type="entry name" value="HTH_LacI"/>
</dbReference>
<name>G9WGF7_9LACO</name>
<dbReference type="Gene3D" id="1.10.260.40">
    <property type="entry name" value="lambda repressor-like DNA-binding domains"/>
    <property type="match status" value="1"/>
</dbReference>
<keyword evidence="1" id="KW-0805">Transcription regulation</keyword>
<keyword evidence="3" id="KW-0804">Transcription</keyword>
<keyword evidence="7" id="KW-1185">Reference proteome</keyword>
<dbReference type="RefSeq" id="WP_007746921.1">
    <property type="nucleotide sequence ID" value="NZ_CM001398.1"/>
</dbReference>
<dbReference type="PANTHER" id="PTHR30146">
    <property type="entry name" value="LACI-RELATED TRANSCRIPTIONAL REPRESSOR"/>
    <property type="match status" value="1"/>
</dbReference>
<keyword evidence="4" id="KW-0472">Membrane</keyword>
<keyword evidence="2" id="KW-0238">DNA-binding</keyword>
<evidence type="ECO:0000313" key="6">
    <source>
        <dbReference type="EMBL" id="EHN59784.1"/>
    </source>
</evidence>
<dbReference type="SUPFAM" id="SSF47413">
    <property type="entry name" value="lambda repressor-like DNA-binding domains"/>
    <property type="match status" value="1"/>
</dbReference>
<dbReference type="InterPro" id="IPR001761">
    <property type="entry name" value="Peripla_BP/Lac1_sug-bd_dom"/>
</dbReference>
<organism evidence="6 7">
    <name type="scientific">Oenococcus kitaharae DSM 17330</name>
    <dbReference type="NCBI Taxonomy" id="1045004"/>
    <lineage>
        <taxon>Bacteria</taxon>
        <taxon>Bacillati</taxon>
        <taxon>Bacillota</taxon>
        <taxon>Bacilli</taxon>
        <taxon>Lactobacillales</taxon>
        <taxon>Lactobacillaceae</taxon>
        <taxon>Oenococcus</taxon>
    </lineage>
</organism>
<dbReference type="Proteomes" id="UP000004959">
    <property type="component" value="Chromosome"/>
</dbReference>
<dbReference type="InterPro" id="IPR010982">
    <property type="entry name" value="Lambda_DNA-bd_dom_sf"/>
</dbReference>
<evidence type="ECO:0000259" key="5">
    <source>
        <dbReference type="PROSITE" id="PS50932"/>
    </source>
</evidence>
<dbReference type="GO" id="GO:0003700">
    <property type="term" value="F:DNA-binding transcription factor activity"/>
    <property type="evidence" value="ECO:0007669"/>
    <property type="project" value="TreeGrafter"/>
</dbReference>